<protein>
    <submittedName>
        <fullName evidence="3">Uncharacterized protein</fullName>
    </submittedName>
</protein>
<sequence length="106" mass="12236">MHVFTMLFFLAVVEGISALPISKRDYEEFLNEMAKRDLEEAMFLTPPESLAFVMELPRTDRKNFAEQEALLDSIDQEESQMAHEELPKEENRPKGASKDVKKEGNM</sequence>
<evidence type="ECO:0000256" key="1">
    <source>
        <dbReference type="SAM" id="MobiDB-lite"/>
    </source>
</evidence>
<dbReference type="Proteomes" id="UP000298663">
    <property type="component" value="Unassembled WGS sequence"/>
</dbReference>
<dbReference type="AlphaFoldDB" id="A0A4U5LWR0"/>
<feature type="chain" id="PRO_5020875115" evidence="2">
    <location>
        <begin position="19"/>
        <end position="106"/>
    </location>
</feature>
<organism evidence="3 4">
    <name type="scientific">Steinernema carpocapsae</name>
    <name type="common">Entomopathogenic nematode</name>
    <dbReference type="NCBI Taxonomy" id="34508"/>
    <lineage>
        <taxon>Eukaryota</taxon>
        <taxon>Metazoa</taxon>
        <taxon>Ecdysozoa</taxon>
        <taxon>Nematoda</taxon>
        <taxon>Chromadorea</taxon>
        <taxon>Rhabditida</taxon>
        <taxon>Tylenchina</taxon>
        <taxon>Panagrolaimomorpha</taxon>
        <taxon>Strongyloidoidea</taxon>
        <taxon>Steinernematidae</taxon>
        <taxon>Steinernema</taxon>
    </lineage>
</organism>
<gene>
    <name evidence="3" type="ORF">L596_027859</name>
</gene>
<keyword evidence="4" id="KW-1185">Reference proteome</keyword>
<feature type="signal peptide" evidence="2">
    <location>
        <begin position="1"/>
        <end position="18"/>
    </location>
</feature>
<evidence type="ECO:0000313" key="4">
    <source>
        <dbReference type="Proteomes" id="UP000298663"/>
    </source>
</evidence>
<dbReference type="EMBL" id="AZBU02000011">
    <property type="protein sequence ID" value="TKR60641.1"/>
    <property type="molecule type" value="Genomic_DNA"/>
</dbReference>
<feature type="region of interest" description="Disordered" evidence="1">
    <location>
        <begin position="71"/>
        <end position="106"/>
    </location>
</feature>
<name>A0A4U5LWR0_STECR</name>
<accession>A0A4U5LWR0</accession>
<dbReference type="OrthoDB" id="10491562at2759"/>
<reference evidence="3 4" key="1">
    <citation type="journal article" date="2015" name="Genome Biol.">
        <title>Comparative genomics of Steinernema reveals deeply conserved gene regulatory networks.</title>
        <authorList>
            <person name="Dillman A.R."/>
            <person name="Macchietto M."/>
            <person name="Porter C.F."/>
            <person name="Rogers A."/>
            <person name="Williams B."/>
            <person name="Antoshechkin I."/>
            <person name="Lee M.M."/>
            <person name="Goodwin Z."/>
            <person name="Lu X."/>
            <person name="Lewis E.E."/>
            <person name="Goodrich-Blair H."/>
            <person name="Stock S.P."/>
            <person name="Adams B.J."/>
            <person name="Sternberg P.W."/>
            <person name="Mortazavi A."/>
        </authorList>
    </citation>
    <scope>NUCLEOTIDE SEQUENCE [LARGE SCALE GENOMIC DNA]</scope>
    <source>
        <strain evidence="3 4">ALL</strain>
    </source>
</reference>
<evidence type="ECO:0000256" key="2">
    <source>
        <dbReference type="SAM" id="SignalP"/>
    </source>
</evidence>
<evidence type="ECO:0000313" key="3">
    <source>
        <dbReference type="EMBL" id="TKR60641.1"/>
    </source>
</evidence>
<proteinExistence type="predicted"/>
<reference evidence="3 4" key="2">
    <citation type="journal article" date="2019" name="G3 (Bethesda)">
        <title>Hybrid Assembly of the Genome of the Entomopathogenic Nematode Steinernema carpocapsae Identifies the X-Chromosome.</title>
        <authorList>
            <person name="Serra L."/>
            <person name="Macchietto M."/>
            <person name="Macias-Munoz A."/>
            <person name="McGill C.J."/>
            <person name="Rodriguez I.M."/>
            <person name="Rodriguez B."/>
            <person name="Murad R."/>
            <person name="Mortazavi A."/>
        </authorList>
    </citation>
    <scope>NUCLEOTIDE SEQUENCE [LARGE SCALE GENOMIC DNA]</scope>
    <source>
        <strain evidence="3 4">ALL</strain>
    </source>
</reference>
<keyword evidence="2" id="KW-0732">Signal</keyword>
<comment type="caution">
    <text evidence="3">The sequence shown here is derived from an EMBL/GenBank/DDBJ whole genome shotgun (WGS) entry which is preliminary data.</text>
</comment>
<feature type="compositionally biased region" description="Basic and acidic residues" evidence="1">
    <location>
        <begin position="80"/>
        <end position="106"/>
    </location>
</feature>